<organism evidence="1">
    <name type="scientific">marine sediment metagenome</name>
    <dbReference type="NCBI Taxonomy" id="412755"/>
    <lineage>
        <taxon>unclassified sequences</taxon>
        <taxon>metagenomes</taxon>
        <taxon>ecological metagenomes</taxon>
    </lineage>
</organism>
<dbReference type="Gene3D" id="2.40.10.10">
    <property type="entry name" value="Trypsin-like serine proteases"/>
    <property type="match status" value="2"/>
</dbReference>
<reference evidence="1" key="1">
    <citation type="journal article" date="2015" name="Nature">
        <title>Complex archaea that bridge the gap between prokaryotes and eukaryotes.</title>
        <authorList>
            <person name="Spang A."/>
            <person name="Saw J.H."/>
            <person name="Jorgensen S.L."/>
            <person name="Zaremba-Niedzwiedzka K."/>
            <person name="Martijn J."/>
            <person name="Lind A.E."/>
            <person name="van Eijk R."/>
            <person name="Schleper C."/>
            <person name="Guy L."/>
            <person name="Ettema T.J."/>
        </authorList>
    </citation>
    <scope>NUCLEOTIDE SEQUENCE</scope>
</reference>
<dbReference type="SUPFAM" id="SSF50494">
    <property type="entry name" value="Trypsin-like serine proteases"/>
    <property type="match status" value="1"/>
</dbReference>
<gene>
    <name evidence="1" type="ORF">LCGC14_1179840</name>
</gene>
<dbReference type="EMBL" id="LAZR01005903">
    <property type="protein sequence ID" value="KKM96272.1"/>
    <property type="molecule type" value="Genomic_DNA"/>
</dbReference>
<name>A0A0F9PT31_9ZZZZ</name>
<dbReference type="Pfam" id="PF13365">
    <property type="entry name" value="Trypsin_2"/>
    <property type="match status" value="1"/>
</dbReference>
<dbReference type="AlphaFoldDB" id="A0A0F9PT31"/>
<dbReference type="InterPro" id="IPR009003">
    <property type="entry name" value="Peptidase_S1_PA"/>
</dbReference>
<protein>
    <recommendedName>
        <fullName evidence="2">Serine protease</fullName>
    </recommendedName>
</protein>
<evidence type="ECO:0008006" key="2">
    <source>
        <dbReference type="Google" id="ProtNLM"/>
    </source>
</evidence>
<dbReference type="InterPro" id="IPR043504">
    <property type="entry name" value="Peptidase_S1_PA_chymotrypsin"/>
</dbReference>
<evidence type="ECO:0000313" key="1">
    <source>
        <dbReference type="EMBL" id="KKM96272.1"/>
    </source>
</evidence>
<proteinExistence type="predicted"/>
<accession>A0A0F9PT31</accession>
<sequence length="219" mass="23460">MRRLWAAAVTSGIILTLGAAAFIAADILTKPAIIANPTPVVQVDPYSGILEVIVDDGTGTCFVVAQRGDWFYAITAAHVIESYGMPSEDVTVDDERYETEIVRVNSEDDVAMIRFKSPETYWIYSFASARIGESCVTFGWSDGSKLLYRGNVVSPDLNGFVATNTGVVPGLSGGPVLDSANRVIGVTVQVSVYRGWAFDSTVLHVPARFAAAMVVTIGE</sequence>
<comment type="caution">
    <text evidence="1">The sequence shown here is derived from an EMBL/GenBank/DDBJ whole genome shotgun (WGS) entry which is preliminary data.</text>
</comment>